<keyword evidence="11" id="KW-1185">Reference proteome</keyword>
<organism evidence="10 11">
    <name type="scientific">Xenorhabdus poinarii G6</name>
    <dbReference type="NCBI Taxonomy" id="1354304"/>
    <lineage>
        <taxon>Bacteria</taxon>
        <taxon>Pseudomonadati</taxon>
        <taxon>Pseudomonadota</taxon>
        <taxon>Gammaproteobacteria</taxon>
        <taxon>Enterobacterales</taxon>
        <taxon>Morganellaceae</taxon>
        <taxon>Xenorhabdus</taxon>
    </lineage>
</organism>
<dbReference type="SUPFAM" id="SSF50249">
    <property type="entry name" value="Nucleic acid-binding proteins"/>
    <property type="match status" value="1"/>
</dbReference>
<dbReference type="InterPro" id="IPR013839">
    <property type="entry name" value="DNAligase_adenylation"/>
</dbReference>
<evidence type="ECO:0000256" key="2">
    <source>
        <dbReference type="ARBA" id="ARBA00022705"/>
    </source>
</evidence>
<comment type="catalytic activity">
    <reaction evidence="6 7">
        <text>NAD(+) + (deoxyribonucleotide)n-3'-hydroxyl + 5'-phospho-(deoxyribonucleotide)m = (deoxyribonucleotide)n+m + AMP + beta-nicotinamide D-nucleotide.</text>
        <dbReference type="EC" id="6.5.1.2"/>
    </reaction>
</comment>
<dbReference type="HOGENOM" id="CLU_489786_0_0_6"/>
<evidence type="ECO:0000256" key="7">
    <source>
        <dbReference type="HAMAP-Rule" id="MF_01587"/>
    </source>
</evidence>
<dbReference type="Pfam" id="PF03120">
    <property type="entry name" value="OB_DNA_ligase"/>
    <property type="match status" value="1"/>
</dbReference>
<dbReference type="InterPro" id="IPR013840">
    <property type="entry name" value="DNAligase_N"/>
</dbReference>
<dbReference type="PANTHER" id="PTHR47810:SF1">
    <property type="entry name" value="DNA LIGASE B"/>
    <property type="match status" value="1"/>
</dbReference>
<dbReference type="SMART" id="SM00532">
    <property type="entry name" value="LIGANc"/>
    <property type="match status" value="1"/>
</dbReference>
<dbReference type="Gene3D" id="1.10.150.20">
    <property type="entry name" value="5' to 3' exonuclease, C-terminal subdomain"/>
    <property type="match status" value="1"/>
</dbReference>
<dbReference type="InterPro" id="IPR012340">
    <property type="entry name" value="NA-bd_OB-fold"/>
</dbReference>
<dbReference type="SUPFAM" id="SSF56091">
    <property type="entry name" value="DNA ligase/mRNA capping enzyme, catalytic domain"/>
    <property type="match status" value="1"/>
</dbReference>
<evidence type="ECO:0000256" key="8">
    <source>
        <dbReference type="SAM" id="MobiDB-lite"/>
    </source>
</evidence>
<dbReference type="GO" id="GO:0003911">
    <property type="term" value="F:DNA ligase (NAD+) activity"/>
    <property type="evidence" value="ECO:0007669"/>
    <property type="project" value="UniProtKB-UniRule"/>
</dbReference>
<evidence type="ECO:0000313" key="11">
    <source>
        <dbReference type="Proteomes" id="UP000032735"/>
    </source>
</evidence>
<proteinExistence type="inferred from homology"/>
<dbReference type="Gene3D" id="1.10.287.610">
    <property type="entry name" value="Helix hairpin bin"/>
    <property type="match status" value="1"/>
</dbReference>
<dbReference type="NCBIfam" id="NF005987">
    <property type="entry name" value="PRK08097.1"/>
    <property type="match status" value="1"/>
</dbReference>
<dbReference type="OrthoDB" id="9759736at2"/>
<evidence type="ECO:0000313" key="10">
    <source>
        <dbReference type="EMBL" id="CDG19854.1"/>
    </source>
</evidence>
<dbReference type="Gene3D" id="2.40.50.140">
    <property type="entry name" value="Nucleic acid-binding proteins"/>
    <property type="match status" value="1"/>
</dbReference>
<dbReference type="RefSeq" id="WP_071825282.1">
    <property type="nucleotide sequence ID" value="NZ_FO704551.1"/>
</dbReference>
<dbReference type="PANTHER" id="PTHR47810">
    <property type="entry name" value="DNA LIGASE"/>
    <property type="match status" value="1"/>
</dbReference>
<dbReference type="InterPro" id="IPR004150">
    <property type="entry name" value="NAD_DNA_ligase_OB"/>
</dbReference>
<feature type="compositionally biased region" description="Basic and acidic residues" evidence="8">
    <location>
        <begin position="597"/>
        <end position="610"/>
    </location>
</feature>
<gene>
    <name evidence="7 10" type="primary">ligB</name>
    <name evidence="10" type="ORF">XPG1_0199</name>
</gene>
<dbReference type="EMBL" id="FO704551">
    <property type="protein sequence ID" value="CDG19854.1"/>
    <property type="molecule type" value="Genomic_DNA"/>
</dbReference>
<feature type="domain" description="NAD-dependent DNA ligase N-terminal" evidence="9">
    <location>
        <begin position="37"/>
        <end position="452"/>
    </location>
</feature>
<dbReference type="EC" id="6.5.1.2" evidence="7"/>
<keyword evidence="2 7" id="KW-0235">DNA replication</keyword>
<evidence type="ECO:0000256" key="6">
    <source>
        <dbReference type="ARBA" id="ARBA00034005"/>
    </source>
</evidence>
<accession>A0A068QYJ4</accession>
<keyword evidence="1 7" id="KW-0436">Ligase</keyword>
<dbReference type="InterPro" id="IPR010994">
    <property type="entry name" value="RuvA_2-like"/>
</dbReference>
<comment type="similarity">
    <text evidence="7">Belongs to the NAD-dependent DNA ligase family. LigB subfamily.</text>
</comment>
<keyword evidence="4 7" id="KW-0520">NAD</keyword>
<dbReference type="HAMAP" id="MF_01587">
    <property type="entry name" value="DNA_ligase_B"/>
    <property type="match status" value="1"/>
</dbReference>
<evidence type="ECO:0000256" key="5">
    <source>
        <dbReference type="ARBA" id="ARBA00023204"/>
    </source>
</evidence>
<dbReference type="InterPro" id="IPR020923">
    <property type="entry name" value="DNA_ligase_B"/>
</dbReference>
<feature type="active site" description="N6-AMP-lysine intermediate" evidence="7">
    <location>
        <position position="143"/>
    </location>
</feature>
<dbReference type="InterPro" id="IPR050326">
    <property type="entry name" value="NAD_dep_DNA_ligaseB"/>
</dbReference>
<evidence type="ECO:0000259" key="9">
    <source>
        <dbReference type="SMART" id="SM00532"/>
    </source>
</evidence>
<protein>
    <recommendedName>
        <fullName evidence="7">DNA ligase B</fullName>
        <ecNumber evidence="7">6.5.1.2</ecNumber>
    </recommendedName>
    <alternativeName>
        <fullName evidence="7">Polydeoxyribonucleotide synthase [NAD(+)] B</fullName>
    </alternativeName>
</protein>
<keyword evidence="3 7" id="KW-0227">DNA damage</keyword>
<dbReference type="KEGG" id="xpo:XPG1_0199"/>
<feature type="region of interest" description="Disordered" evidence="8">
    <location>
        <begin position="597"/>
        <end position="620"/>
    </location>
</feature>
<dbReference type="SUPFAM" id="SSF47781">
    <property type="entry name" value="RuvA domain 2-like"/>
    <property type="match status" value="1"/>
</dbReference>
<keyword evidence="5 7" id="KW-0234">DNA repair</keyword>
<dbReference type="Pfam" id="PF01653">
    <property type="entry name" value="DNA_ligase_aden"/>
    <property type="match status" value="1"/>
</dbReference>
<evidence type="ECO:0000256" key="4">
    <source>
        <dbReference type="ARBA" id="ARBA00023027"/>
    </source>
</evidence>
<name>A0A068QYJ4_9GAMM</name>
<reference evidence="10 11" key="1">
    <citation type="submission" date="2013-07" db="EMBL/GenBank/DDBJ databases">
        <authorList>
            <person name="Genoscope - CEA"/>
        </authorList>
    </citation>
    <scope>NUCLEOTIDE SEQUENCE [LARGE SCALE GENOMIC DNA]</scope>
    <source>
        <strain evidence="10 11">G6</strain>
    </source>
</reference>
<dbReference type="STRING" id="1354304.XPG1_0199"/>
<sequence>MLNFLISFLITVWLLLFGIPVAFANNKGHCPEWPQEKLQHETHALTTRVAEWNRLYHQQGMSDIDDEIYDQLLETLRLWQHCLKQDTNRVMNAVADMDMPMVAQRQTEKQRHPVQHTGLSKLRTVQDIDRWLQGRAGVWLQPKVDGIAVTLVYEKGQLVQLISRGDGIEGTDWRDKSPFIPTIPQQITNAPARLVLQGELFWQQVDHRQFLSGSQGGRSKVAGLMARKTPAPELKQIGIFIWGWPDGPNELAEKLARLAGMGFPMTQQYSHPITTTEDAEKRWKDYFVQPLPFATDGVVLRQEVEPTGRQWRSGSNSWAIAWKYPLRQQMTTVKHVKFTIGRTGKISVVLALETVKVDDRQVSRVNIGSIKRWKQWNVYPEDKITVALAGHGIPKLDKVVWRMAERPDIQPPNEQDHHFLSCLALGHGRQRNDEHCQQQFIARLTWLGEKLRMKGVGQGTWSALVRQGLVTNLTDWLDLDKEQLEAVPNIGAKRAASIFAQFQQAKRRPLALWREAIGLPYANRLTDNIGWSWAMTPSYTKTEEALTTTQREKILAFLQHPEIKSAIAHLVSRGITGEKEAEETSLTGKDVVGKGKDIPVDQGIRKEGGKKVAPHAHNRF</sequence>
<dbReference type="AlphaFoldDB" id="A0A068QYJ4"/>
<dbReference type="Gene3D" id="3.30.470.30">
    <property type="entry name" value="DNA ligase/mRNA capping enzyme"/>
    <property type="match status" value="1"/>
</dbReference>
<dbReference type="GO" id="GO:0006281">
    <property type="term" value="P:DNA repair"/>
    <property type="evidence" value="ECO:0007669"/>
    <property type="project" value="UniProtKB-KW"/>
</dbReference>
<evidence type="ECO:0000256" key="3">
    <source>
        <dbReference type="ARBA" id="ARBA00022763"/>
    </source>
</evidence>
<comment type="function">
    <text evidence="7">Catalyzes the formation of phosphodiester linkages between 5'-phosphoryl and 3'-hydroxyl groups in double-stranded DNA using NAD as a coenzyme and as the energy source for the reaction.</text>
</comment>
<dbReference type="GO" id="GO:0006260">
    <property type="term" value="P:DNA replication"/>
    <property type="evidence" value="ECO:0007669"/>
    <property type="project" value="UniProtKB-KW"/>
</dbReference>
<dbReference type="Proteomes" id="UP000032735">
    <property type="component" value="Chromosome"/>
</dbReference>
<evidence type="ECO:0000256" key="1">
    <source>
        <dbReference type="ARBA" id="ARBA00022598"/>
    </source>
</evidence>